<dbReference type="Proteomes" id="UP000561438">
    <property type="component" value="Unassembled WGS sequence"/>
</dbReference>
<feature type="region of interest" description="Disordered" evidence="9">
    <location>
        <begin position="42"/>
        <end position="119"/>
    </location>
</feature>
<dbReference type="GO" id="GO:0004222">
    <property type="term" value="F:metalloendopeptidase activity"/>
    <property type="evidence" value="ECO:0007669"/>
    <property type="project" value="TreeGrafter"/>
</dbReference>
<dbReference type="EMBL" id="JABWGV010000002">
    <property type="protein sequence ID" value="NVD44433.1"/>
    <property type="molecule type" value="Genomic_DNA"/>
</dbReference>
<dbReference type="InterPro" id="IPR011055">
    <property type="entry name" value="Dup_hybrid_motif"/>
</dbReference>
<dbReference type="PANTHER" id="PTHR21666">
    <property type="entry name" value="PEPTIDASE-RELATED"/>
    <property type="match status" value="1"/>
</dbReference>
<evidence type="ECO:0000256" key="1">
    <source>
        <dbReference type="ARBA" id="ARBA00001947"/>
    </source>
</evidence>
<evidence type="ECO:0000259" key="11">
    <source>
        <dbReference type="Pfam" id="PF19425"/>
    </source>
</evidence>
<proteinExistence type="predicted"/>
<reference evidence="12 13" key="1">
    <citation type="submission" date="2020-06" db="EMBL/GenBank/DDBJ databases">
        <title>Altererythrobacter sp. HHU K3-1.</title>
        <authorList>
            <person name="Zhang D."/>
            <person name="Xue H."/>
        </authorList>
    </citation>
    <scope>NUCLEOTIDE SEQUENCE [LARGE SCALE GENOMIC DNA]</scope>
    <source>
        <strain evidence="12 13">HHU K3-1</strain>
    </source>
</reference>
<dbReference type="Pfam" id="PF19425">
    <property type="entry name" value="Csd3_N2"/>
    <property type="match status" value="1"/>
</dbReference>
<evidence type="ECO:0000256" key="4">
    <source>
        <dbReference type="ARBA" id="ARBA00022723"/>
    </source>
</evidence>
<evidence type="ECO:0000259" key="10">
    <source>
        <dbReference type="Pfam" id="PF01551"/>
    </source>
</evidence>
<feature type="compositionally biased region" description="Basic and acidic residues" evidence="9">
    <location>
        <begin position="84"/>
        <end position="104"/>
    </location>
</feature>
<evidence type="ECO:0000256" key="7">
    <source>
        <dbReference type="ARBA" id="ARBA00022833"/>
    </source>
</evidence>
<organism evidence="12 13">
    <name type="scientific">Qipengyuania atrilutea</name>
    <dbReference type="NCBI Taxonomy" id="2744473"/>
    <lineage>
        <taxon>Bacteria</taxon>
        <taxon>Pseudomonadati</taxon>
        <taxon>Pseudomonadota</taxon>
        <taxon>Alphaproteobacteria</taxon>
        <taxon>Sphingomonadales</taxon>
        <taxon>Erythrobacteraceae</taxon>
        <taxon>Qipengyuania</taxon>
    </lineage>
</organism>
<keyword evidence="7" id="KW-0862">Zinc</keyword>
<dbReference type="AlphaFoldDB" id="A0A850H3J0"/>
<dbReference type="Gene3D" id="2.70.70.10">
    <property type="entry name" value="Glucose Permease (Domain IIA)"/>
    <property type="match status" value="1"/>
</dbReference>
<dbReference type="PANTHER" id="PTHR21666:SF289">
    <property type="entry name" value="L-ALA--D-GLU ENDOPEPTIDASE"/>
    <property type="match status" value="1"/>
</dbReference>
<comment type="caution">
    <text evidence="12">The sequence shown here is derived from an EMBL/GenBank/DDBJ whole genome shotgun (WGS) entry which is preliminary data.</text>
</comment>
<dbReference type="InterPro" id="IPR050570">
    <property type="entry name" value="Cell_wall_metabolism_enzyme"/>
</dbReference>
<keyword evidence="8" id="KW-0482">Metalloprotease</keyword>
<keyword evidence="6" id="KW-0378">Hydrolase</keyword>
<evidence type="ECO:0000313" key="12">
    <source>
        <dbReference type="EMBL" id="NVD44433.1"/>
    </source>
</evidence>
<evidence type="ECO:0000313" key="13">
    <source>
        <dbReference type="Proteomes" id="UP000561438"/>
    </source>
</evidence>
<dbReference type="Pfam" id="PF01551">
    <property type="entry name" value="Peptidase_M23"/>
    <property type="match status" value="1"/>
</dbReference>
<feature type="domain" description="Csd3-like second N-terminal" evidence="11">
    <location>
        <begin position="324"/>
        <end position="428"/>
    </location>
</feature>
<name>A0A850H3J0_9SPHN</name>
<keyword evidence="13" id="KW-1185">Reference proteome</keyword>
<keyword evidence="3" id="KW-0645">Protease</keyword>
<evidence type="ECO:0000256" key="5">
    <source>
        <dbReference type="ARBA" id="ARBA00022729"/>
    </source>
</evidence>
<dbReference type="GO" id="GO:0006508">
    <property type="term" value="P:proteolysis"/>
    <property type="evidence" value="ECO:0007669"/>
    <property type="project" value="UniProtKB-KW"/>
</dbReference>
<dbReference type="InterPro" id="IPR016047">
    <property type="entry name" value="M23ase_b-sheet_dom"/>
</dbReference>
<dbReference type="CDD" id="cd12797">
    <property type="entry name" value="M23_peptidase"/>
    <property type="match status" value="1"/>
</dbReference>
<keyword evidence="4" id="KW-0479">Metal-binding</keyword>
<sequence>MPARGQSRNRVDRRNLGLPRKGGGSSRINAILSLISLEIRQSSAWTRGPTGKGSPAATRKEGGLDLPRSSSSHSEPAAEDAAIEEVRWNLARDRDTRPRADTAKPRAASSSKTQKPVKPGLRARIERKLSGFEFAPDLAQDIGSGRWFRGAGTMIALIAVSVALWPDFAPLEAADLANIDENARDEYRSQMIMPLGLGGDSGRRMAATAAVTPLAAAPERPQLQLLSTLGRGDSLDEMLRRAGLGGSEADRIAEMIGGAFPLEEIEPGTQFEITLGRRPAQGASRPLDALSFRARFDLQLSLNRENGQLAVERKVIRVDDTPLRITGTVGDSLYRSARAAGAPASAIQSYLKALGDHVDLGRIAATDTFDIIMAHRRAETGERQAGKLLYAGIERGGKPTTQLMRWGSKERFFDASGTGEERAGLVAPVPGSMSSRFGMRRHPILGYRRMHAGLDFRGRHGTPIVAVTDGRVTGAGRMGGCGIAVRLSHAGNLSTRYCHMSRSAVRPGQSVRRGQVIGYIGSTGLSTGPHLHYEMYRGGRAVDPQSVKYSMREQLSGAELVQFRTTLNRLKTVKPGEALNDLEVTTSEAAEPVREIDRLEQVTRID</sequence>
<protein>
    <submittedName>
        <fullName evidence="12">M23 family metallopeptidase</fullName>
    </submittedName>
</protein>
<dbReference type="InterPro" id="IPR045834">
    <property type="entry name" value="Csd3_N2"/>
</dbReference>
<accession>A0A850H3J0</accession>
<comment type="subcellular location">
    <subcellularLocation>
        <location evidence="2">Cell envelope</location>
    </subcellularLocation>
</comment>
<evidence type="ECO:0000256" key="6">
    <source>
        <dbReference type="ARBA" id="ARBA00022801"/>
    </source>
</evidence>
<keyword evidence="5" id="KW-0732">Signal</keyword>
<feature type="region of interest" description="Disordered" evidence="9">
    <location>
        <begin position="1"/>
        <end position="27"/>
    </location>
</feature>
<feature type="domain" description="M23ase beta-sheet core" evidence="10">
    <location>
        <begin position="449"/>
        <end position="544"/>
    </location>
</feature>
<evidence type="ECO:0000256" key="3">
    <source>
        <dbReference type="ARBA" id="ARBA00022670"/>
    </source>
</evidence>
<gene>
    <name evidence="12" type="ORF">HUV48_05310</name>
</gene>
<evidence type="ECO:0000256" key="2">
    <source>
        <dbReference type="ARBA" id="ARBA00004196"/>
    </source>
</evidence>
<dbReference type="GO" id="GO:0030313">
    <property type="term" value="C:cell envelope"/>
    <property type="evidence" value="ECO:0007669"/>
    <property type="project" value="UniProtKB-SubCell"/>
</dbReference>
<dbReference type="Gene3D" id="3.10.450.350">
    <property type="match status" value="1"/>
</dbReference>
<dbReference type="SUPFAM" id="SSF51261">
    <property type="entry name" value="Duplicated hybrid motif"/>
    <property type="match status" value="1"/>
</dbReference>
<evidence type="ECO:0000256" key="8">
    <source>
        <dbReference type="ARBA" id="ARBA00023049"/>
    </source>
</evidence>
<evidence type="ECO:0000256" key="9">
    <source>
        <dbReference type="SAM" id="MobiDB-lite"/>
    </source>
</evidence>
<dbReference type="GO" id="GO:0046872">
    <property type="term" value="F:metal ion binding"/>
    <property type="evidence" value="ECO:0007669"/>
    <property type="project" value="UniProtKB-KW"/>
</dbReference>
<comment type="cofactor">
    <cofactor evidence="1">
        <name>Zn(2+)</name>
        <dbReference type="ChEBI" id="CHEBI:29105"/>
    </cofactor>
</comment>